<name>A0A427AY70_ENSVE</name>
<gene>
    <name evidence="1" type="ORF">B296_00019246</name>
</gene>
<dbReference type="Proteomes" id="UP000287651">
    <property type="component" value="Unassembled WGS sequence"/>
</dbReference>
<sequence>WRFPSSVPSRRSSSSAFVHPASADFLCSFCWGRLLKGPLSNLCTRGPSAECTRTMCHMDQGAGSSRSLDLSMWMDSNSCWIRMPDKVASLRLELADYNVIVHCPITMHENSQMAS</sequence>
<dbReference type="AlphaFoldDB" id="A0A427AY70"/>
<organism evidence="1 2">
    <name type="scientific">Ensete ventricosum</name>
    <name type="common">Abyssinian banana</name>
    <name type="synonym">Musa ensete</name>
    <dbReference type="NCBI Taxonomy" id="4639"/>
    <lineage>
        <taxon>Eukaryota</taxon>
        <taxon>Viridiplantae</taxon>
        <taxon>Streptophyta</taxon>
        <taxon>Embryophyta</taxon>
        <taxon>Tracheophyta</taxon>
        <taxon>Spermatophyta</taxon>
        <taxon>Magnoliopsida</taxon>
        <taxon>Liliopsida</taxon>
        <taxon>Zingiberales</taxon>
        <taxon>Musaceae</taxon>
        <taxon>Ensete</taxon>
    </lineage>
</organism>
<dbReference type="EMBL" id="AMZH03000966">
    <property type="protein sequence ID" value="RRT81209.1"/>
    <property type="molecule type" value="Genomic_DNA"/>
</dbReference>
<proteinExistence type="predicted"/>
<reference evidence="1 2" key="1">
    <citation type="journal article" date="2014" name="Agronomy (Basel)">
        <title>A Draft Genome Sequence for Ensete ventricosum, the Drought-Tolerant Tree Against Hunger.</title>
        <authorList>
            <person name="Harrison J."/>
            <person name="Moore K.A."/>
            <person name="Paszkiewicz K."/>
            <person name="Jones T."/>
            <person name="Grant M."/>
            <person name="Ambacheew D."/>
            <person name="Muzemil S."/>
            <person name="Studholme D.J."/>
        </authorList>
    </citation>
    <scope>NUCLEOTIDE SEQUENCE [LARGE SCALE GENOMIC DNA]</scope>
</reference>
<protein>
    <submittedName>
        <fullName evidence="1">Uncharacterized protein</fullName>
    </submittedName>
</protein>
<feature type="non-terminal residue" evidence="1">
    <location>
        <position position="1"/>
    </location>
</feature>
<evidence type="ECO:0000313" key="1">
    <source>
        <dbReference type="EMBL" id="RRT81209.1"/>
    </source>
</evidence>
<accession>A0A427AY70</accession>
<evidence type="ECO:0000313" key="2">
    <source>
        <dbReference type="Proteomes" id="UP000287651"/>
    </source>
</evidence>
<comment type="caution">
    <text evidence="1">The sequence shown here is derived from an EMBL/GenBank/DDBJ whole genome shotgun (WGS) entry which is preliminary data.</text>
</comment>